<dbReference type="EMBL" id="CACTIH010002285">
    <property type="protein sequence ID" value="CAA2975593.1"/>
    <property type="molecule type" value="Genomic_DNA"/>
</dbReference>
<dbReference type="Gramene" id="OE9A024586T1">
    <property type="protein sequence ID" value="OE9A024586C1"/>
    <property type="gene ID" value="OE9A024586"/>
</dbReference>
<comment type="caution">
    <text evidence="3">The sequence shown here is derived from an EMBL/GenBank/DDBJ whole genome shotgun (WGS) entry which is preliminary data.</text>
</comment>
<feature type="compositionally biased region" description="Low complexity" evidence="1">
    <location>
        <begin position="8"/>
        <end position="18"/>
    </location>
</feature>
<keyword evidence="4" id="KW-1185">Reference proteome</keyword>
<feature type="region of interest" description="Disordered" evidence="1">
    <location>
        <begin position="1"/>
        <end position="36"/>
    </location>
</feature>
<proteinExistence type="predicted"/>
<dbReference type="AlphaFoldDB" id="A0A8S0R8Y4"/>
<keyword evidence="2" id="KW-0812">Transmembrane</keyword>
<dbReference type="Proteomes" id="UP000594638">
    <property type="component" value="Unassembled WGS sequence"/>
</dbReference>
<reference evidence="3 4" key="1">
    <citation type="submission" date="2019-12" db="EMBL/GenBank/DDBJ databases">
        <authorList>
            <person name="Alioto T."/>
            <person name="Alioto T."/>
            <person name="Gomez Garrido J."/>
        </authorList>
    </citation>
    <scope>NUCLEOTIDE SEQUENCE [LARGE SCALE GENOMIC DNA]</scope>
</reference>
<feature type="transmembrane region" description="Helical" evidence="2">
    <location>
        <begin position="188"/>
        <end position="209"/>
    </location>
</feature>
<organism evidence="3 4">
    <name type="scientific">Olea europaea subsp. europaea</name>
    <dbReference type="NCBI Taxonomy" id="158383"/>
    <lineage>
        <taxon>Eukaryota</taxon>
        <taxon>Viridiplantae</taxon>
        <taxon>Streptophyta</taxon>
        <taxon>Embryophyta</taxon>
        <taxon>Tracheophyta</taxon>
        <taxon>Spermatophyta</taxon>
        <taxon>Magnoliopsida</taxon>
        <taxon>eudicotyledons</taxon>
        <taxon>Gunneridae</taxon>
        <taxon>Pentapetalae</taxon>
        <taxon>asterids</taxon>
        <taxon>lamiids</taxon>
        <taxon>Lamiales</taxon>
        <taxon>Oleaceae</taxon>
        <taxon>Oleeae</taxon>
        <taxon>Olea</taxon>
    </lineage>
</organism>
<evidence type="ECO:0000256" key="2">
    <source>
        <dbReference type="SAM" id="Phobius"/>
    </source>
</evidence>
<evidence type="ECO:0000256" key="1">
    <source>
        <dbReference type="SAM" id="MobiDB-lite"/>
    </source>
</evidence>
<evidence type="ECO:0000313" key="4">
    <source>
        <dbReference type="Proteomes" id="UP000594638"/>
    </source>
</evidence>
<evidence type="ECO:0000313" key="3">
    <source>
        <dbReference type="EMBL" id="CAA2975593.1"/>
    </source>
</evidence>
<keyword evidence="2" id="KW-0472">Membrane</keyword>
<name>A0A8S0R8Y4_OLEEU</name>
<sequence>MPSTTNPQISQISSISSIEPRPSHHQVPQQPTSHTHHRRLLAYETKQVTILYTAPNLLPFGLVDYYKGALKDGKGTPPTTFKHDAGTAGDNLGLLNNFHHQAVAIDNLDSSILFADENKPFGSHRWKKGTQLLGQLNLVRLIILPIKFLLPRMRIGFLVFQPHLNVPCENTLVRFLWSPQTYRFGHRLYIFVLYSPIRASYFVILGLAFPAR</sequence>
<keyword evidence="2" id="KW-1133">Transmembrane helix</keyword>
<accession>A0A8S0R8Y4</accession>
<protein>
    <submittedName>
        <fullName evidence="3">Uncharacterized protein</fullName>
    </submittedName>
</protein>
<gene>
    <name evidence="3" type="ORF">OLEA9_A024586</name>
</gene>